<dbReference type="EMBL" id="ASVY01000003">
    <property type="protein sequence ID" value="EOT60077.1"/>
    <property type="molecule type" value="Genomic_DNA"/>
</dbReference>
<reference evidence="2 4" key="1">
    <citation type="submission" date="2013-02" db="EMBL/GenBank/DDBJ databases">
        <title>The Genome Sequence of Enterococcus haemoperoxidus BAA-382.</title>
        <authorList>
            <consortium name="The Broad Institute Genome Sequencing Platform"/>
            <consortium name="The Broad Institute Genome Sequencing Center for Infectious Disease"/>
            <person name="Earl A.M."/>
            <person name="Gilmore M.S."/>
            <person name="Lebreton F."/>
            <person name="Walker B."/>
            <person name="Young S.K."/>
            <person name="Zeng Q."/>
            <person name="Gargeya S."/>
            <person name="Fitzgerald M."/>
            <person name="Haas B."/>
            <person name="Abouelleil A."/>
            <person name="Alvarado L."/>
            <person name="Arachchi H.M."/>
            <person name="Berlin A.M."/>
            <person name="Chapman S.B."/>
            <person name="Dewar J."/>
            <person name="Goldberg J."/>
            <person name="Griggs A."/>
            <person name="Gujja S."/>
            <person name="Hansen M."/>
            <person name="Howarth C."/>
            <person name="Imamovic A."/>
            <person name="Larimer J."/>
            <person name="McCowan C."/>
            <person name="Murphy C."/>
            <person name="Neiman D."/>
            <person name="Pearson M."/>
            <person name="Priest M."/>
            <person name="Roberts A."/>
            <person name="Saif S."/>
            <person name="Shea T."/>
            <person name="Sisk P."/>
            <person name="Sykes S."/>
            <person name="Wortman J."/>
            <person name="Nusbaum C."/>
            <person name="Birren B."/>
        </authorList>
    </citation>
    <scope>NUCLEOTIDE SEQUENCE [LARGE SCALE GENOMIC DNA]</scope>
    <source>
        <strain evidence="2 4">ATCC BAA-382</strain>
    </source>
</reference>
<keyword evidence="5" id="KW-1185">Reference proteome</keyword>
<dbReference type="Proteomes" id="UP000013858">
    <property type="component" value="Unassembled WGS sequence"/>
</dbReference>
<sequence>MKKMILFSAVLSLTIFGGLLSSNTEASAKTVVTTSQNRDVEFNLLVTKAGDVNLQLYNVRAISINQFNSNLIKIGLHMNKAQLIQFINVSQPIIDKYEDERLNNMDYLKKEAATLLTKMRHYGFVSESEFWDQVIVVSSMEKAELRSWVLEHRTSFV</sequence>
<gene>
    <name evidence="3" type="ORF">I583_02712</name>
    <name evidence="2" type="ORF">UAW_01746</name>
</gene>
<evidence type="ECO:0000313" key="3">
    <source>
        <dbReference type="EMBL" id="EOT60077.1"/>
    </source>
</evidence>
<dbReference type="AlphaFoldDB" id="R2QNK1"/>
<reference evidence="3 5" key="2">
    <citation type="submission" date="2013-03" db="EMBL/GenBank/DDBJ databases">
        <title>The Genome Sequence of Enterococcus haemoperoxidus BAA-382 (PacBio/Illumina hybrid assembly).</title>
        <authorList>
            <consortium name="The Broad Institute Genomics Platform"/>
            <consortium name="The Broad Institute Genome Sequencing Center for Infectious Disease"/>
            <person name="Earl A."/>
            <person name="Russ C."/>
            <person name="Gilmore M."/>
            <person name="Surin D."/>
            <person name="Walker B."/>
            <person name="Young S."/>
            <person name="Zeng Q."/>
            <person name="Gargeya S."/>
            <person name="Fitzgerald M."/>
            <person name="Haas B."/>
            <person name="Abouelleil A."/>
            <person name="Allen A.W."/>
            <person name="Alvarado L."/>
            <person name="Arachchi H.M."/>
            <person name="Berlin A.M."/>
            <person name="Chapman S.B."/>
            <person name="Gainer-Dewar J."/>
            <person name="Goldberg J."/>
            <person name="Griggs A."/>
            <person name="Gujja S."/>
            <person name="Hansen M."/>
            <person name="Howarth C."/>
            <person name="Imamovic A."/>
            <person name="Ireland A."/>
            <person name="Larimer J."/>
            <person name="McCowan C."/>
            <person name="Murphy C."/>
            <person name="Pearson M."/>
            <person name="Poon T.W."/>
            <person name="Priest M."/>
            <person name="Roberts A."/>
            <person name="Saif S."/>
            <person name="Shea T."/>
            <person name="Sisk P."/>
            <person name="Sykes S."/>
            <person name="Wortman J."/>
            <person name="Nusbaum C."/>
            <person name="Birren B."/>
        </authorList>
    </citation>
    <scope>NUCLEOTIDE SEQUENCE [LARGE SCALE GENOMIC DNA]</scope>
    <source>
        <strain evidence="3 5">ATCC BAA-382</strain>
    </source>
</reference>
<dbReference type="PATRIC" id="fig|1158608.3.peg.1722"/>
<protein>
    <submittedName>
        <fullName evidence="2">Uncharacterized protein</fullName>
    </submittedName>
</protein>
<feature type="signal peptide" evidence="1">
    <location>
        <begin position="1"/>
        <end position="28"/>
    </location>
</feature>
<dbReference type="EMBL" id="AJAR01000015">
    <property type="protein sequence ID" value="EOH96788.1"/>
    <property type="molecule type" value="Genomic_DNA"/>
</dbReference>
<evidence type="ECO:0000256" key="1">
    <source>
        <dbReference type="SAM" id="SignalP"/>
    </source>
</evidence>
<dbReference type="Proteomes" id="UP000014197">
    <property type="component" value="Unassembled WGS sequence"/>
</dbReference>
<evidence type="ECO:0000313" key="2">
    <source>
        <dbReference type="EMBL" id="EOH96788.1"/>
    </source>
</evidence>
<dbReference type="RefSeq" id="WP_010761948.1">
    <property type="nucleotide sequence ID" value="NZ_KB946316.1"/>
</dbReference>
<evidence type="ECO:0000313" key="5">
    <source>
        <dbReference type="Proteomes" id="UP000014197"/>
    </source>
</evidence>
<name>R2QNK1_9ENTE</name>
<organism evidence="2 4">
    <name type="scientific">Enterococcus haemoperoxidus ATCC BAA-382</name>
    <dbReference type="NCBI Taxonomy" id="1158608"/>
    <lineage>
        <taxon>Bacteria</taxon>
        <taxon>Bacillati</taxon>
        <taxon>Bacillota</taxon>
        <taxon>Bacilli</taxon>
        <taxon>Lactobacillales</taxon>
        <taxon>Enterococcaceae</taxon>
        <taxon>Enterococcus</taxon>
    </lineage>
</organism>
<proteinExistence type="predicted"/>
<evidence type="ECO:0000313" key="4">
    <source>
        <dbReference type="Proteomes" id="UP000013858"/>
    </source>
</evidence>
<accession>R2QNK1</accession>
<comment type="caution">
    <text evidence="2">The sequence shown here is derived from an EMBL/GenBank/DDBJ whole genome shotgun (WGS) entry which is preliminary data.</text>
</comment>
<keyword evidence="1" id="KW-0732">Signal</keyword>
<feature type="chain" id="PRO_5004355630" evidence="1">
    <location>
        <begin position="29"/>
        <end position="157"/>
    </location>
</feature>